<evidence type="ECO:0000313" key="15">
    <source>
        <dbReference type="EMBL" id="MFJ5514555.1"/>
    </source>
</evidence>
<dbReference type="PANTHER" id="PTHR30175:SF1">
    <property type="entry name" value="PTS SYSTEM ARBUTIN-, CELLOBIOSE-, AND SALICIN-SPECIFIC EIIBC COMPONENT-RELATED"/>
    <property type="match status" value="1"/>
</dbReference>
<protein>
    <submittedName>
        <fullName evidence="15">PTS transporter subunit EIIC</fullName>
    </submittedName>
</protein>
<organism evidence="15 16">
    <name type="scientific">Pectobacterium jejuense</name>
    <dbReference type="NCBI Taxonomy" id="2974022"/>
    <lineage>
        <taxon>Bacteria</taxon>
        <taxon>Pseudomonadati</taxon>
        <taxon>Pseudomonadota</taxon>
        <taxon>Gammaproteobacteria</taxon>
        <taxon>Enterobacterales</taxon>
        <taxon>Pectobacteriaceae</taxon>
        <taxon>Pectobacterium</taxon>
    </lineage>
</organism>
<comment type="subcellular location">
    <subcellularLocation>
        <location evidence="1">Cell membrane</location>
        <topology evidence="1">Multi-pass membrane protein</topology>
    </subcellularLocation>
</comment>
<dbReference type="Gene3D" id="3.30.1360.60">
    <property type="entry name" value="Glucose permease domain IIB"/>
    <property type="match status" value="1"/>
</dbReference>
<feature type="transmembrane region" description="Helical" evidence="12">
    <location>
        <begin position="328"/>
        <end position="347"/>
    </location>
</feature>
<sequence length="453" mass="49231">MKYSTLANNIIDLIGGENNVSAVTHCATRLRFTIKDENSVKQDQVRALDGVMAVIHSGGQLQIVIGQHVAEVFTAIDSRMNNSNPLSEPKDIKEKELNVRKKVIPYILDLISGAFSPLLPALSGAGILKALLTLAVLVGLLTEQEPTYKILFAASNSIFYFLPVFLSVTIGLKLKVNPFVAGAIGAALLEPTFTSLISTNIQTSFLGIPMIPLDYAYNVFPVFVSIYIYSHLETFLKKVIHQDLQLFMVPMLSMVIIVPLTILFFGPFSTDAGRFIASGITRIIDFNGIISGAFLGATFQFLVTFGLHWGLTPIQLENIRMGGDPIGAIGEAVSVYALMGIAIGVWIRSRHVKQLNALSGSAAVTAMLAGVTEPILYGILLRYKRLIPIYVVAGAAGGAINGFFKVKMTALVFHNFFSIPIEKPTHYFIIGAFTSLLLGAILTVIFGYEKKIK</sequence>
<feature type="transmembrane region" description="Helical" evidence="12">
    <location>
        <begin position="125"/>
        <end position="143"/>
    </location>
</feature>
<keyword evidence="6" id="KW-0598">Phosphotransferase system</keyword>
<dbReference type="PROSITE" id="PS51103">
    <property type="entry name" value="PTS_EIIC_TYPE_1"/>
    <property type="match status" value="1"/>
</dbReference>
<keyword evidence="2" id="KW-0813">Transport</keyword>
<evidence type="ECO:0000256" key="10">
    <source>
        <dbReference type="ARBA" id="ARBA00023136"/>
    </source>
</evidence>
<dbReference type="EMBL" id="JBIXLB010000008">
    <property type="protein sequence ID" value="MFJ5514555.1"/>
    <property type="molecule type" value="Genomic_DNA"/>
</dbReference>
<evidence type="ECO:0000259" key="14">
    <source>
        <dbReference type="PROSITE" id="PS51103"/>
    </source>
</evidence>
<evidence type="ECO:0000256" key="11">
    <source>
        <dbReference type="PROSITE-ProRule" id="PRU00421"/>
    </source>
</evidence>
<evidence type="ECO:0000256" key="12">
    <source>
        <dbReference type="SAM" id="Phobius"/>
    </source>
</evidence>
<dbReference type="PROSITE" id="PS51098">
    <property type="entry name" value="PTS_EIIB_TYPE_1"/>
    <property type="match status" value="1"/>
</dbReference>
<dbReference type="InterPro" id="IPR036878">
    <property type="entry name" value="Glu_permease_IIB"/>
</dbReference>
<dbReference type="RefSeq" id="WP_400355407.1">
    <property type="nucleotide sequence ID" value="NZ_JBIXLA010000007.1"/>
</dbReference>
<name>A0ABW8GZY9_9GAMM</name>
<dbReference type="InterPro" id="IPR018113">
    <property type="entry name" value="PTrfase_EIIB_Cys"/>
</dbReference>
<comment type="caution">
    <text evidence="15">The sequence shown here is derived from an EMBL/GenBank/DDBJ whole genome shotgun (WGS) entry which is preliminary data.</text>
</comment>
<keyword evidence="7 12" id="KW-0812">Transmembrane</keyword>
<keyword evidence="3" id="KW-1003">Cell membrane</keyword>
<dbReference type="InterPro" id="IPR003352">
    <property type="entry name" value="PTS_EIIC"/>
</dbReference>
<feature type="transmembrane region" description="Helical" evidence="12">
    <location>
        <begin position="150"/>
        <end position="172"/>
    </location>
</feature>
<feature type="transmembrane region" description="Helical" evidence="12">
    <location>
        <begin position="286"/>
        <end position="307"/>
    </location>
</feature>
<evidence type="ECO:0000256" key="1">
    <source>
        <dbReference type="ARBA" id="ARBA00004651"/>
    </source>
</evidence>
<keyword evidence="5" id="KW-0808">Transferase</keyword>
<feature type="transmembrane region" description="Helical" evidence="12">
    <location>
        <begin position="359"/>
        <end position="380"/>
    </location>
</feature>
<dbReference type="Pfam" id="PF02378">
    <property type="entry name" value="PTS_EIIC"/>
    <property type="match status" value="1"/>
</dbReference>
<keyword evidence="8" id="KW-0418">Kinase</keyword>
<proteinExistence type="predicted"/>
<dbReference type="PROSITE" id="PS01035">
    <property type="entry name" value="PTS_EIIB_TYPE_1_CYS"/>
    <property type="match status" value="1"/>
</dbReference>
<feature type="transmembrane region" description="Helical" evidence="12">
    <location>
        <begin position="387"/>
        <end position="406"/>
    </location>
</feature>
<evidence type="ECO:0000256" key="8">
    <source>
        <dbReference type="ARBA" id="ARBA00022777"/>
    </source>
</evidence>
<evidence type="ECO:0000256" key="4">
    <source>
        <dbReference type="ARBA" id="ARBA00022597"/>
    </source>
</evidence>
<accession>A0ABW8GZY9</accession>
<dbReference type="InterPro" id="IPR001996">
    <property type="entry name" value="PTS_IIB_1"/>
</dbReference>
<feature type="transmembrane region" description="Helical" evidence="12">
    <location>
        <begin position="215"/>
        <end position="232"/>
    </location>
</feature>
<dbReference type="SUPFAM" id="SSF55604">
    <property type="entry name" value="Glucose permease domain IIB"/>
    <property type="match status" value="1"/>
</dbReference>
<feature type="transmembrane region" description="Helical" evidence="12">
    <location>
        <begin position="244"/>
        <end position="266"/>
    </location>
</feature>
<feature type="domain" description="PTS EIIC type-1" evidence="14">
    <location>
        <begin position="109"/>
        <end position="453"/>
    </location>
</feature>
<gene>
    <name evidence="15" type="ORF">ACIPUH_17350</name>
</gene>
<evidence type="ECO:0000256" key="9">
    <source>
        <dbReference type="ARBA" id="ARBA00022989"/>
    </source>
</evidence>
<dbReference type="CDD" id="cd00212">
    <property type="entry name" value="PTS_IIB_glc"/>
    <property type="match status" value="1"/>
</dbReference>
<reference evidence="15 16" key="1">
    <citation type="submission" date="2024-10" db="EMBL/GenBank/DDBJ databases">
        <authorList>
            <person name="Lu C.-H."/>
        </authorList>
    </citation>
    <scope>NUCLEOTIDE SEQUENCE [LARGE SCALE GENOMIC DNA]</scope>
    <source>
        <strain evidence="15 16">22LXZD03-01</strain>
    </source>
</reference>
<evidence type="ECO:0000256" key="2">
    <source>
        <dbReference type="ARBA" id="ARBA00022448"/>
    </source>
</evidence>
<dbReference type="InterPro" id="IPR050558">
    <property type="entry name" value="PTS_Sugar-Specific_Components"/>
</dbReference>
<evidence type="ECO:0000259" key="13">
    <source>
        <dbReference type="PROSITE" id="PS51098"/>
    </source>
</evidence>
<evidence type="ECO:0000256" key="3">
    <source>
        <dbReference type="ARBA" id="ARBA00022475"/>
    </source>
</evidence>
<evidence type="ECO:0000256" key="6">
    <source>
        <dbReference type="ARBA" id="ARBA00022683"/>
    </source>
</evidence>
<dbReference type="Proteomes" id="UP001617702">
    <property type="component" value="Unassembled WGS sequence"/>
</dbReference>
<feature type="domain" description="PTS EIIB type-1" evidence="13">
    <location>
        <begin position="4"/>
        <end position="86"/>
    </location>
</feature>
<feature type="transmembrane region" description="Helical" evidence="12">
    <location>
        <begin position="426"/>
        <end position="448"/>
    </location>
</feature>
<keyword evidence="10 12" id="KW-0472">Membrane</keyword>
<dbReference type="InterPro" id="IPR013013">
    <property type="entry name" value="PTS_EIIC_1"/>
</dbReference>
<evidence type="ECO:0000256" key="5">
    <source>
        <dbReference type="ARBA" id="ARBA00022679"/>
    </source>
</evidence>
<keyword evidence="16" id="KW-1185">Reference proteome</keyword>
<keyword evidence="4" id="KW-0762">Sugar transport</keyword>
<feature type="active site" description="Phosphocysteine intermediate; for EIIB activity" evidence="11">
    <location>
        <position position="26"/>
    </location>
</feature>
<dbReference type="PANTHER" id="PTHR30175">
    <property type="entry name" value="PHOSPHOTRANSFERASE SYSTEM TRANSPORT PROTEIN"/>
    <property type="match status" value="1"/>
</dbReference>
<evidence type="ECO:0000313" key="16">
    <source>
        <dbReference type="Proteomes" id="UP001617702"/>
    </source>
</evidence>
<keyword evidence="9 12" id="KW-1133">Transmembrane helix</keyword>
<dbReference type="Pfam" id="PF00367">
    <property type="entry name" value="PTS_EIIB"/>
    <property type="match status" value="1"/>
</dbReference>
<evidence type="ECO:0000256" key="7">
    <source>
        <dbReference type="ARBA" id="ARBA00022692"/>
    </source>
</evidence>